<proteinExistence type="predicted"/>
<dbReference type="EMBL" id="JANPWB010000010">
    <property type="protein sequence ID" value="KAJ1136183.1"/>
    <property type="molecule type" value="Genomic_DNA"/>
</dbReference>
<keyword evidence="3" id="KW-1185">Reference proteome</keyword>
<evidence type="ECO:0000313" key="3">
    <source>
        <dbReference type="Proteomes" id="UP001066276"/>
    </source>
</evidence>
<name>A0AAV7QD55_PLEWA</name>
<feature type="region of interest" description="Disordered" evidence="1">
    <location>
        <begin position="21"/>
        <end position="45"/>
    </location>
</feature>
<dbReference type="AlphaFoldDB" id="A0AAV7QD55"/>
<evidence type="ECO:0000256" key="1">
    <source>
        <dbReference type="SAM" id="MobiDB-lite"/>
    </source>
</evidence>
<accession>A0AAV7QD55</accession>
<evidence type="ECO:0000313" key="2">
    <source>
        <dbReference type="EMBL" id="KAJ1136183.1"/>
    </source>
</evidence>
<organism evidence="2 3">
    <name type="scientific">Pleurodeles waltl</name>
    <name type="common">Iberian ribbed newt</name>
    <dbReference type="NCBI Taxonomy" id="8319"/>
    <lineage>
        <taxon>Eukaryota</taxon>
        <taxon>Metazoa</taxon>
        <taxon>Chordata</taxon>
        <taxon>Craniata</taxon>
        <taxon>Vertebrata</taxon>
        <taxon>Euteleostomi</taxon>
        <taxon>Amphibia</taxon>
        <taxon>Batrachia</taxon>
        <taxon>Caudata</taxon>
        <taxon>Salamandroidea</taxon>
        <taxon>Salamandridae</taxon>
        <taxon>Pleurodelinae</taxon>
        <taxon>Pleurodeles</taxon>
    </lineage>
</organism>
<dbReference type="Proteomes" id="UP001066276">
    <property type="component" value="Chromosome 6"/>
</dbReference>
<protein>
    <submittedName>
        <fullName evidence="2">Uncharacterized protein</fullName>
    </submittedName>
</protein>
<reference evidence="2" key="1">
    <citation type="journal article" date="2022" name="bioRxiv">
        <title>Sequencing and chromosome-scale assembly of the giantPleurodeles waltlgenome.</title>
        <authorList>
            <person name="Brown T."/>
            <person name="Elewa A."/>
            <person name="Iarovenko S."/>
            <person name="Subramanian E."/>
            <person name="Araus A.J."/>
            <person name="Petzold A."/>
            <person name="Susuki M."/>
            <person name="Suzuki K.-i.T."/>
            <person name="Hayashi T."/>
            <person name="Toyoda A."/>
            <person name="Oliveira C."/>
            <person name="Osipova E."/>
            <person name="Leigh N.D."/>
            <person name="Simon A."/>
            <person name="Yun M.H."/>
        </authorList>
    </citation>
    <scope>NUCLEOTIDE SEQUENCE</scope>
    <source>
        <strain evidence="2">20211129_DDA</strain>
        <tissue evidence="2">Liver</tissue>
    </source>
</reference>
<comment type="caution">
    <text evidence="2">The sequence shown here is derived from an EMBL/GenBank/DDBJ whole genome shotgun (WGS) entry which is preliminary data.</text>
</comment>
<gene>
    <name evidence="2" type="ORF">NDU88_002601</name>
</gene>
<sequence length="103" mass="10837">MADNWRNQLVPVLCSQAKGLKTSVVPPGPLGQTGGGGMPSPPTVPGTLLPMWTLPGRAPGKFLRIMEADPQRVSQMGARPSHRIVSLMGGTAFFPLLLHLQGG</sequence>